<feature type="transmembrane region" description="Helical" evidence="1">
    <location>
        <begin position="93"/>
        <end position="116"/>
    </location>
</feature>
<dbReference type="Proteomes" id="UP000515129">
    <property type="component" value="Chromosome 2"/>
</dbReference>
<evidence type="ECO:0000256" key="1">
    <source>
        <dbReference type="SAM" id="Phobius"/>
    </source>
</evidence>
<keyword evidence="1" id="KW-0812">Transmembrane</keyword>
<organism evidence="2 3">
    <name type="scientific">Carassius auratus</name>
    <name type="common">Goldfish</name>
    <dbReference type="NCBI Taxonomy" id="7957"/>
    <lineage>
        <taxon>Eukaryota</taxon>
        <taxon>Metazoa</taxon>
        <taxon>Chordata</taxon>
        <taxon>Craniata</taxon>
        <taxon>Vertebrata</taxon>
        <taxon>Euteleostomi</taxon>
        <taxon>Actinopterygii</taxon>
        <taxon>Neopterygii</taxon>
        <taxon>Teleostei</taxon>
        <taxon>Ostariophysi</taxon>
        <taxon>Cypriniformes</taxon>
        <taxon>Cyprinidae</taxon>
        <taxon>Cyprininae</taxon>
        <taxon>Carassius</taxon>
    </lineage>
</organism>
<dbReference type="AlphaFoldDB" id="A0A6P6QRT0"/>
<reference evidence="3" key="1">
    <citation type="submission" date="2025-08" db="UniProtKB">
        <authorList>
            <consortium name="RefSeq"/>
        </authorList>
    </citation>
    <scope>IDENTIFICATION</scope>
    <source>
        <strain evidence="3">Wakin</strain>
        <tissue evidence="3">Muscle</tissue>
    </source>
</reference>
<dbReference type="Pfam" id="PF15756">
    <property type="entry name" value="DUF4690"/>
    <property type="match status" value="1"/>
</dbReference>
<sequence>MGIRSSYIGLSRLIFIGALAICMAFVQSETVADSSPTLQYDNQDTLSGAGSFDVTTKIPLQEDPTESTHTYDYEDGTYSITLDEEEVVLGPGAITAIVIAVFLGASVLLALIVIMLRKFTAS</sequence>
<dbReference type="KEGG" id="caua:113113664"/>
<name>A0A6P6QRT0_CARAU</name>
<dbReference type="PANTHER" id="PTHR28453:SF1">
    <property type="entry name" value="PROTEIN SNORC"/>
    <property type="match status" value="1"/>
</dbReference>
<keyword evidence="1" id="KW-1133">Transmembrane helix</keyword>
<dbReference type="GO" id="GO:0051216">
    <property type="term" value="P:cartilage development"/>
    <property type="evidence" value="ECO:0007669"/>
    <property type="project" value="InterPro"/>
</dbReference>
<evidence type="ECO:0000313" key="2">
    <source>
        <dbReference type="Proteomes" id="UP000515129"/>
    </source>
</evidence>
<keyword evidence="2" id="KW-1185">Reference proteome</keyword>
<accession>A0A6P6QRT0</accession>
<dbReference type="GeneID" id="113113664"/>
<feature type="transmembrane region" description="Helical" evidence="1">
    <location>
        <begin position="7"/>
        <end position="26"/>
    </location>
</feature>
<proteinExistence type="predicted"/>
<evidence type="ECO:0000313" key="3">
    <source>
        <dbReference type="RefSeq" id="XP_026135836.1"/>
    </source>
</evidence>
<dbReference type="PANTHER" id="PTHR28453">
    <property type="entry name" value="PROTEIN SNORC"/>
    <property type="match status" value="1"/>
</dbReference>
<dbReference type="InterPro" id="IPR031500">
    <property type="entry name" value="SNORC"/>
</dbReference>
<gene>
    <name evidence="3" type="primary">LOC113113664</name>
</gene>
<protein>
    <submittedName>
        <fullName evidence="3">Protein SNORC-like</fullName>
    </submittedName>
</protein>
<dbReference type="RefSeq" id="XP_026135836.1">
    <property type="nucleotide sequence ID" value="XM_026280051.1"/>
</dbReference>
<dbReference type="OrthoDB" id="8941387at2759"/>
<keyword evidence="1" id="KW-0472">Membrane</keyword>